<sequence length="395" mass="43969">QGASTFMYDFKQELDTLISGIFQHEAPTPHEIKCACGDMATHRCMDCWLQPRLCQSCLLQAHRSNPLHRISIWADNYFKKADLFSLGLVLGLAHEGSAVCPNLKLGKEPRKVDVVHINGHHTIAIHYCQCPGAGDPILQLCRAGLFPATVKDPTRIGTVFTFAVLKEFQIHQLTSKKSAYDFCEGLVRHTDMQSPNLGKSKYNEFLRVSRVWNHLSTLKRSGQLHGIDKLLPHRTSGSTAVRCPACPEEHFNLASNFIKEEDGTKYINIKWISVDGNHSARRLKKRHDPNDTALSGGTAYCVDDDTYQAYLKKVVDSHEVYYIFLIIPPKSTCANLSAAKMQNKAKFKNCEVTGIAGVICARHGFIQPGGVADLQLGEKYCNVDYALAGALRETP</sequence>
<organism evidence="2 3">
    <name type="scientific">Sphaerobolus stellatus (strain SS14)</name>
    <dbReference type="NCBI Taxonomy" id="990650"/>
    <lineage>
        <taxon>Eukaryota</taxon>
        <taxon>Fungi</taxon>
        <taxon>Dikarya</taxon>
        <taxon>Basidiomycota</taxon>
        <taxon>Agaricomycotina</taxon>
        <taxon>Agaricomycetes</taxon>
        <taxon>Phallomycetidae</taxon>
        <taxon>Geastrales</taxon>
        <taxon>Sphaerobolaceae</taxon>
        <taxon>Sphaerobolus</taxon>
    </lineage>
</organism>
<reference evidence="2 3" key="1">
    <citation type="submission" date="2014-06" db="EMBL/GenBank/DDBJ databases">
        <title>Evolutionary Origins and Diversification of the Mycorrhizal Mutualists.</title>
        <authorList>
            <consortium name="DOE Joint Genome Institute"/>
            <consortium name="Mycorrhizal Genomics Consortium"/>
            <person name="Kohler A."/>
            <person name="Kuo A."/>
            <person name="Nagy L.G."/>
            <person name="Floudas D."/>
            <person name="Copeland A."/>
            <person name="Barry K.W."/>
            <person name="Cichocki N."/>
            <person name="Veneault-Fourrey C."/>
            <person name="LaButti K."/>
            <person name="Lindquist E.A."/>
            <person name="Lipzen A."/>
            <person name="Lundell T."/>
            <person name="Morin E."/>
            <person name="Murat C."/>
            <person name="Riley R."/>
            <person name="Ohm R."/>
            <person name="Sun H."/>
            <person name="Tunlid A."/>
            <person name="Henrissat B."/>
            <person name="Grigoriev I.V."/>
            <person name="Hibbett D.S."/>
            <person name="Martin F."/>
        </authorList>
    </citation>
    <scope>NUCLEOTIDE SEQUENCE [LARGE SCALE GENOMIC DNA]</scope>
    <source>
        <strain evidence="2 3">SS14</strain>
    </source>
</reference>
<dbReference type="InterPro" id="IPR040521">
    <property type="entry name" value="KDZ"/>
</dbReference>
<feature type="non-terminal residue" evidence="2">
    <location>
        <position position="1"/>
    </location>
</feature>
<proteinExistence type="predicted"/>
<protein>
    <submittedName>
        <fullName evidence="2">Unplaced genomic scaffold SPHSTscaffold_503, whole genome shotgun sequence</fullName>
    </submittedName>
</protein>
<keyword evidence="3" id="KW-1185">Reference proteome</keyword>
<dbReference type="Pfam" id="PF18803">
    <property type="entry name" value="CxC2"/>
    <property type="match status" value="1"/>
</dbReference>
<name>A0A0C9TPH8_SPHS4</name>
<dbReference type="AlphaFoldDB" id="A0A0C9TPH8"/>
<dbReference type="Pfam" id="PF18758">
    <property type="entry name" value="KDZ"/>
    <property type="match status" value="1"/>
</dbReference>
<dbReference type="InterPro" id="IPR041457">
    <property type="entry name" value="CxC2_KDZ-assoc"/>
</dbReference>
<gene>
    <name evidence="2" type="ORF">M422DRAFT_85668</name>
</gene>
<accession>A0A0C9TPH8</accession>
<dbReference type="EMBL" id="KN837578">
    <property type="protein sequence ID" value="KIJ23839.1"/>
    <property type="molecule type" value="Genomic_DNA"/>
</dbReference>
<dbReference type="OrthoDB" id="3004525at2759"/>
<evidence type="ECO:0000259" key="1">
    <source>
        <dbReference type="Pfam" id="PF18803"/>
    </source>
</evidence>
<dbReference type="HOGENOM" id="CLU_003703_12_1_1"/>
<feature type="non-terminal residue" evidence="2">
    <location>
        <position position="395"/>
    </location>
</feature>
<feature type="domain" description="CxC2-like cysteine cluster KDZ transposase-associated" evidence="1">
    <location>
        <begin position="84"/>
        <end position="192"/>
    </location>
</feature>
<dbReference type="Proteomes" id="UP000054279">
    <property type="component" value="Unassembled WGS sequence"/>
</dbReference>
<evidence type="ECO:0000313" key="3">
    <source>
        <dbReference type="Proteomes" id="UP000054279"/>
    </source>
</evidence>
<evidence type="ECO:0000313" key="2">
    <source>
        <dbReference type="EMBL" id="KIJ23839.1"/>
    </source>
</evidence>